<name>A0A9W4K9A9_9EURO</name>
<keyword evidence="3" id="KW-1185">Reference proteome</keyword>
<feature type="region of interest" description="Disordered" evidence="1">
    <location>
        <begin position="69"/>
        <end position="336"/>
    </location>
</feature>
<feature type="compositionally biased region" description="Low complexity" evidence="1">
    <location>
        <begin position="112"/>
        <end position="137"/>
    </location>
</feature>
<feature type="compositionally biased region" description="Basic and acidic residues" evidence="1">
    <location>
        <begin position="155"/>
        <end position="170"/>
    </location>
</feature>
<evidence type="ECO:0000313" key="2">
    <source>
        <dbReference type="EMBL" id="CAG8894851.1"/>
    </source>
</evidence>
<accession>A0A9W4K9A9</accession>
<evidence type="ECO:0000313" key="3">
    <source>
        <dbReference type="Proteomes" id="UP001154252"/>
    </source>
</evidence>
<dbReference type="AlphaFoldDB" id="A0A9W4K9A9"/>
<evidence type="ECO:0000256" key="1">
    <source>
        <dbReference type="SAM" id="MobiDB-lite"/>
    </source>
</evidence>
<proteinExistence type="predicted"/>
<feature type="compositionally biased region" description="Polar residues" evidence="1">
    <location>
        <begin position="312"/>
        <end position="336"/>
    </location>
</feature>
<reference evidence="2" key="1">
    <citation type="submission" date="2021-07" db="EMBL/GenBank/DDBJ databases">
        <authorList>
            <person name="Branca A.L. A."/>
        </authorList>
    </citation>
    <scope>NUCLEOTIDE SEQUENCE</scope>
</reference>
<gene>
    <name evidence="2" type="ORF">PEGY_LOCUS3956</name>
</gene>
<feature type="compositionally biased region" description="Pro residues" evidence="1">
    <location>
        <begin position="71"/>
        <end position="83"/>
    </location>
</feature>
<dbReference type="EMBL" id="CAJVRC010000851">
    <property type="protein sequence ID" value="CAG8894851.1"/>
    <property type="molecule type" value="Genomic_DNA"/>
</dbReference>
<dbReference type="OrthoDB" id="5371646at2759"/>
<comment type="caution">
    <text evidence="2">The sequence shown here is derived from an EMBL/GenBank/DDBJ whole genome shotgun (WGS) entry which is preliminary data.</text>
</comment>
<protein>
    <submittedName>
        <fullName evidence="2">Uncharacterized protein</fullName>
    </submittedName>
</protein>
<organism evidence="2 3">
    <name type="scientific">Penicillium egyptiacum</name>
    <dbReference type="NCBI Taxonomy" id="1303716"/>
    <lineage>
        <taxon>Eukaryota</taxon>
        <taxon>Fungi</taxon>
        <taxon>Dikarya</taxon>
        <taxon>Ascomycota</taxon>
        <taxon>Pezizomycotina</taxon>
        <taxon>Eurotiomycetes</taxon>
        <taxon>Eurotiomycetidae</taxon>
        <taxon>Eurotiales</taxon>
        <taxon>Aspergillaceae</taxon>
        <taxon>Penicillium</taxon>
    </lineage>
</organism>
<dbReference type="Proteomes" id="UP001154252">
    <property type="component" value="Unassembled WGS sequence"/>
</dbReference>
<sequence>MSNPSDRPWTEEDKYTLLTEILKKAGFPSSYLVRMIKEYGITPSWEHIPLPQGRSLSSCKTAYLNMVQQPAHPPTHPVAPFPPRSDMTGPPAPMDPSTMRKRPLYPSDKPIPRAIQPRPPASTASYSSESGASAQLSPRLDTGPGEPPRKRGRPSKAETERRKLLAEARGETYPAPRRSGSSRLKVPPSPTSPAAGSSSTPFPPAPQAFQGPKPGPTPMLYDTSAMRAAVPPPGPGPAANDERRDMPALGMGTNMRELPRPTEMGHPLPSPHALQLGPPDAFPRLSNPVERPYNFAADRFSPPDSGRRDSVTSRSDQPGQYSEGRMSTTPAEQPPR</sequence>